<name>A0A7L5BGV9_9HYPH</name>
<feature type="region of interest" description="Disordered" evidence="1">
    <location>
        <begin position="101"/>
        <end position="132"/>
    </location>
</feature>
<dbReference type="RefSeq" id="WP_164056308.1">
    <property type="nucleotide sequence ID" value="NZ_CP048632.1"/>
</dbReference>
<dbReference type="Proteomes" id="UP000464865">
    <property type="component" value="Chromosome M15-11"/>
</dbReference>
<sequence>MKEIGLTNAQATKLAGVLAEQRKTEFDALNERHQKITEDWQKEIRTDKDFGGDHLKENVLKADRVIATFGDDAFRRDLVELGIGNHPGLFRLLARVGNALSDDKPLTSETPAASAKSPEEAMYGATTPTQRG</sequence>
<accession>A0A7L5BGV9</accession>
<dbReference type="KEGG" id="roy:G3A56_09120"/>
<dbReference type="AlphaFoldDB" id="A0A7L5BGV9"/>
<organism evidence="2 3">
    <name type="scientific">Rhizobium oryzihabitans</name>
    <dbReference type="NCBI Taxonomy" id="2267833"/>
    <lineage>
        <taxon>Bacteria</taxon>
        <taxon>Pseudomonadati</taxon>
        <taxon>Pseudomonadota</taxon>
        <taxon>Alphaproteobacteria</taxon>
        <taxon>Hyphomicrobiales</taxon>
        <taxon>Rhizobiaceae</taxon>
        <taxon>Rhizobium/Agrobacterium group</taxon>
        <taxon>Rhizobium</taxon>
    </lineage>
</organism>
<protein>
    <submittedName>
        <fullName evidence="2">Uncharacterized protein</fullName>
    </submittedName>
</protein>
<gene>
    <name evidence="2" type="ORF">G3A56_09120</name>
</gene>
<keyword evidence="3" id="KW-1185">Reference proteome</keyword>
<reference evidence="2 3" key="1">
    <citation type="submission" date="2020-02" db="EMBL/GenBank/DDBJ databases">
        <title>Plant-Promoting Endophytic Bacterium Rhizobium oryzihabitans sp. nov., Isolated from the Root of Rice.</title>
        <authorList>
            <person name="zhao J."/>
            <person name="Zhang G."/>
        </authorList>
    </citation>
    <scope>NUCLEOTIDE SEQUENCE [LARGE SCALE GENOMIC DNA]</scope>
    <source>
        <strain evidence="2 3">M15</strain>
    </source>
</reference>
<proteinExistence type="predicted"/>
<evidence type="ECO:0000313" key="3">
    <source>
        <dbReference type="Proteomes" id="UP000464865"/>
    </source>
</evidence>
<dbReference type="EMBL" id="CP048632">
    <property type="protein sequence ID" value="QIB38130.1"/>
    <property type="molecule type" value="Genomic_DNA"/>
</dbReference>
<evidence type="ECO:0000313" key="2">
    <source>
        <dbReference type="EMBL" id="QIB38130.1"/>
    </source>
</evidence>
<evidence type="ECO:0000256" key="1">
    <source>
        <dbReference type="SAM" id="MobiDB-lite"/>
    </source>
</evidence>